<dbReference type="Proteomes" id="UP001066276">
    <property type="component" value="Chromosome 4_1"/>
</dbReference>
<dbReference type="AlphaFoldDB" id="A0AAV7T9Z8"/>
<proteinExistence type="predicted"/>
<protein>
    <submittedName>
        <fullName evidence="1">Uncharacterized protein</fullName>
    </submittedName>
</protein>
<keyword evidence="2" id="KW-1185">Reference proteome</keyword>
<evidence type="ECO:0000313" key="2">
    <source>
        <dbReference type="Proteomes" id="UP001066276"/>
    </source>
</evidence>
<name>A0AAV7T9Z8_PLEWA</name>
<sequence>MNAGPVPLVPWPLNAPLELLEDSCECGAEPLSGAAGVWGLGAAGGAHGHVCGGLGCRSAQRSAQELNSASGVSPDVLRCFFFSFRGLQVGVSSGRCAVLRLQGATSPGRLPASEQDRCNAAQTRLCASLRQPRRTMRPSRVRPPTTVSAGGDPFCYYFFFPKLDVGKSFFFFSSAVSRGDLCSLVAKM</sequence>
<reference evidence="1" key="1">
    <citation type="journal article" date="2022" name="bioRxiv">
        <title>Sequencing and chromosome-scale assembly of the giantPleurodeles waltlgenome.</title>
        <authorList>
            <person name="Brown T."/>
            <person name="Elewa A."/>
            <person name="Iarovenko S."/>
            <person name="Subramanian E."/>
            <person name="Araus A.J."/>
            <person name="Petzold A."/>
            <person name="Susuki M."/>
            <person name="Suzuki K.-i.T."/>
            <person name="Hayashi T."/>
            <person name="Toyoda A."/>
            <person name="Oliveira C."/>
            <person name="Osipova E."/>
            <person name="Leigh N.D."/>
            <person name="Simon A."/>
            <person name="Yun M.H."/>
        </authorList>
    </citation>
    <scope>NUCLEOTIDE SEQUENCE</scope>
    <source>
        <strain evidence="1">20211129_DDA</strain>
        <tissue evidence="1">Liver</tissue>
    </source>
</reference>
<dbReference type="EMBL" id="JANPWB010000007">
    <property type="protein sequence ID" value="KAJ1173121.1"/>
    <property type="molecule type" value="Genomic_DNA"/>
</dbReference>
<gene>
    <name evidence="1" type="ORF">NDU88_004962</name>
</gene>
<comment type="caution">
    <text evidence="1">The sequence shown here is derived from an EMBL/GenBank/DDBJ whole genome shotgun (WGS) entry which is preliminary data.</text>
</comment>
<evidence type="ECO:0000313" key="1">
    <source>
        <dbReference type="EMBL" id="KAJ1173121.1"/>
    </source>
</evidence>
<organism evidence="1 2">
    <name type="scientific">Pleurodeles waltl</name>
    <name type="common">Iberian ribbed newt</name>
    <dbReference type="NCBI Taxonomy" id="8319"/>
    <lineage>
        <taxon>Eukaryota</taxon>
        <taxon>Metazoa</taxon>
        <taxon>Chordata</taxon>
        <taxon>Craniata</taxon>
        <taxon>Vertebrata</taxon>
        <taxon>Euteleostomi</taxon>
        <taxon>Amphibia</taxon>
        <taxon>Batrachia</taxon>
        <taxon>Caudata</taxon>
        <taxon>Salamandroidea</taxon>
        <taxon>Salamandridae</taxon>
        <taxon>Pleurodelinae</taxon>
        <taxon>Pleurodeles</taxon>
    </lineage>
</organism>
<accession>A0AAV7T9Z8</accession>